<evidence type="ECO:0000256" key="2">
    <source>
        <dbReference type="ARBA" id="ARBA00022980"/>
    </source>
</evidence>
<dbReference type="GO" id="GO:0003735">
    <property type="term" value="F:structural constituent of ribosome"/>
    <property type="evidence" value="ECO:0007669"/>
    <property type="project" value="InterPro"/>
</dbReference>
<reference evidence="7" key="1">
    <citation type="submission" date="2023-03" db="EMBL/GenBank/DDBJ databases">
        <title>Andean soil-derived lignocellulolytic bacterial consortium as a source of novel taxa and putative plastic-active enzymes.</title>
        <authorList>
            <person name="Diaz-Garcia L."/>
            <person name="Chuvochina M."/>
            <person name="Feuerriegel G."/>
            <person name="Bunk B."/>
            <person name="Sproer C."/>
            <person name="Streit W.R."/>
            <person name="Rodriguez L.M."/>
            <person name="Overmann J."/>
            <person name="Jimenez D.J."/>
        </authorList>
    </citation>
    <scope>NUCLEOTIDE SEQUENCE</scope>
    <source>
        <strain evidence="7">MAG 7</strain>
    </source>
</reference>
<dbReference type="FunFam" id="3.90.1030.10:FF:000001">
    <property type="entry name" value="50S ribosomal protein L17"/>
    <property type="match status" value="1"/>
</dbReference>
<evidence type="ECO:0000313" key="8">
    <source>
        <dbReference type="Proteomes" id="UP001220610"/>
    </source>
</evidence>
<dbReference type="InterPro" id="IPR036373">
    <property type="entry name" value="Ribosomal_bL17_sf"/>
</dbReference>
<evidence type="ECO:0000256" key="6">
    <source>
        <dbReference type="SAM" id="MobiDB-lite"/>
    </source>
</evidence>
<dbReference type="InterPro" id="IPR000456">
    <property type="entry name" value="Ribosomal_bL17"/>
</dbReference>
<dbReference type="HAMAP" id="MF_01368">
    <property type="entry name" value="Ribosomal_bL17"/>
    <property type="match status" value="1"/>
</dbReference>
<dbReference type="PROSITE" id="PS01167">
    <property type="entry name" value="RIBOSOMAL_L17"/>
    <property type="match status" value="1"/>
</dbReference>
<dbReference type="PANTHER" id="PTHR14413:SF16">
    <property type="entry name" value="LARGE RIBOSOMAL SUBUNIT PROTEIN BL17M"/>
    <property type="match status" value="1"/>
</dbReference>
<proteinExistence type="inferred from homology"/>
<name>A0AAJ5WRJ4_9BACT</name>
<dbReference type="GO" id="GO:0006412">
    <property type="term" value="P:translation"/>
    <property type="evidence" value="ECO:0007669"/>
    <property type="project" value="UniProtKB-UniRule"/>
</dbReference>
<keyword evidence="3 4" id="KW-0687">Ribonucleoprotein</keyword>
<dbReference type="Gene3D" id="3.90.1030.10">
    <property type="entry name" value="Ribosomal protein L17"/>
    <property type="match status" value="1"/>
</dbReference>
<evidence type="ECO:0000256" key="3">
    <source>
        <dbReference type="ARBA" id="ARBA00023274"/>
    </source>
</evidence>
<protein>
    <recommendedName>
        <fullName evidence="4">Large ribosomal subunit protein bL17</fullName>
    </recommendedName>
</protein>
<comment type="similarity">
    <text evidence="1 4 5">Belongs to the bacterial ribosomal protein bL17 family.</text>
</comment>
<dbReference type="SUPFAM" id="SSF64263">
    <property type="entry name" value="Prokaryotic ribosomal protein L17"/>
    <property type="match status" value="1"/>
</dbReference>
<evidence type="ECO:0000256" key="4">
    <source>
        <dbReference type="HAMAP-Rule" id="MF_01368"/>
    </source>
</evidence>
<dbReference type="NCBIfam" id="TIGR00059">
    <property type="entry name" value="L17"/>
    <property type="match status" value="1"/>
</dbReference>
<comment type="subunit">
    <text evidence="4">Part of the 50S ribosomal subunit. Contacts protein L32.</text>
</comment>
<dbReference type="EMBL" id="CP119311">
    <property type="protein sequence ID" value="WEK35228.1"/>
    <property type="molecule type" value="Genomic_DNA"/>
</dbReference>
<feature type="region of interest" description="Disordered" evidence="6">
    <location>
        <begin position="125"/>
        <end position="168"/>
    </location>
</feature>
<keyword evidence="2 4" id="KW-0689">Ribosomal protein</keyword>
<dbReference type="PANTHER" id="PTHR14413">
    <property type="entry name" value="RIBOSOMAL PROTEIN L17"/>
    <property type="match status" value="1"/>
</dbReference>
<dbReference type="Pfam" id="PF01196">
    <property type="entry name" value="Ribosomal_L17"/>
    <property type="match status" value="1"/>
</dbReference>
<dbReference type="GO" id="GO:0022625">
    <property type="term" value="C:cytosolic large ribosomal subunit"/>
    <property type="evidence" value="ECO:0007669"/>
    <property type="project" value="TreeGrafter"/>
</dbReference>
<evidence type="ECO:0000256" key="5">
    <source>
        <dbReference type="RuleBase" id="RU000660"/>
    </source>
</evidence>
<accession>A0AAJ5WRJ4</accession>
<sequence>MRHGDKINNLGRTASHRKALLSNMACQLLQHKRIVTTLAKAKALRTYIEPLITKGKENTTHQRRVVFSYLQDKEAVTELFSTIAEKIGGRPGGYTRVIKLGIRKGDNAETALIELVDFNEVYGKGKGETAEPAKKTRRSRAAGGAKKAKEDAPAAEAPAATEEKPAAE</sequence>
<dbReference type="InterPro" id="IPR047859">
    <property type="entry name" value="Ribosomal_bL17_CS"/>
</dbReference>
<evidence type="ECO:0000256" key="1">
    <source>
        <dbReference type="ARBA" id="ARBA00008777"/>
    </source>
</evidence>
<evidence type="ECO:0000313" key="7">
    <source>
        <dbReference type="EMBL" id="WEK35228.1"/>
    </source>
</evidence>
<dbReference type="AlphaFoldDB" id="A0AAJ5WRJ4"/>
<feature type="compositionally biased region" description="Basic and acidic residues" evidence="6">
    <location>
        <begin position="125"/>
        <end position="134"/>
    </location>
</feature>
<organism evidence="7 8">
    <name type="scientific">Candidatus Pseudobacter hemicellulosilyticus</name>
    <dbReference type="NCBI Taxonomy" id="3121375"/>
    <lineage>
        <taxon>Bacteria</taxon>
        <taxon>Pseudomonadati</taxon>
        <taxon>Bacteroidota</taxon>
        <taxon>Chitinophagia</taxon>
        <taxon>Chitinophagales</taxon>
        <taxon>Chitinophagaceae</taxon>
        <taxon>Pseudobacter</taxon>
    </lineage>
</organism>
<gene>
    <name evidence="4 7" type="primary">rplQ</name>
    <name evidence="7" type="ORF">P0Y53_22285</name>
</gene>
<dbReference type="Proteomes" id="UP001220610">
    <property type="component" value="Chromosome"/>
</dbReference>